<keyword evidence="3" id="KW-0489">Methyltransferase</keyword>
<evidence type="ECO:0000259" key="1">
    <source>
        <dbReference type="Pfam" id="PF00535"/>
    </source>
</evidence>
<dbReference type="CDD" id="cd04186">
    <property type="entry name" value="GT_2_like_c"/>
    <property type="match status" value="1"/>
</dbReference>
<dbReference type="EMBL" id="FP929003">
    <property type="protein sequence ID" value="CBK43116.1"/>
    <property type="molecule type" value="Genomic_DNA"/>
</dbReference>
<dbReference type="GO" id="GO:0008757">
    <property type="term" value="F:S-adenosylmethionine-dependent methyltransferase activity"/>
    <property type="evidence" value="ECO:0007669"/>
    <property type="project" value="InterPro"/>
</dbReference>
<feature type="domain" description="Glycosyltransferase 2-like" evidence="1">
    <location>
        <begin position="411"/>
        <end position="538"/>
    </location>
</feature>
<accession>D8PIM9</accession>
<dbReference type="InterPro" id="IPR029044">
    <property type="entry name" value="Nucleotide-diphossugar_trans"/>
</dbReference>
<dbReference type="Gene3D" id="3.40.50.2000">
    <property type="entry name" value="Glycogen Phosphorylase B"/>
    <property type="match status" value="1"/>
</dbReference>
<keyword evidence="3" id="KW-0808">Transferase</keyword>
<dbReference type="InterPro" id="IPR001173">
    <property type="entry name" value="Glyco_trans_2-like"/>
</dbReference>
<sequence>MIEMRFTGERYVPALGGQIKYEHLHRYCLAMDWAMGKVVLDVASGEGYGSVILAQVATKVVGIDLSGECVRYATHRYRASKNLSFAAGSCGELPIQDHSVDLVTSFETIEHHDRHQEMLNEVKRVLKPDGILILSSPNRPVYSEGSTQPNPFHVKELDWNELNELLTARFRSVAYYGQRLATGSVVFPLNASAGENGYAAYSDVGGKDSFGVPCLDAPMYYIAVCGDQDLCIDRHRTTSVYLDRESDLWKEQQQIAHWANRLASELEETGARLVAVAGELQQIKASNGWRFICRAKEVTNRLFPAYTKRREVYEIGLRLLKWLVRERVARRPLGTWLPVSRMARKVRSLPNLIRKACCVWREQGTIALAGKIAERAQRMMGRPIRKRKQLHFFARVWTPLTVGSSSEPVVSVIVPIHNHPLVTYTCLKSITEVETRIPFEVIVVDDCSGDETPHMLADISGIRVVRNETNLGFIGSCNAGAKVAQGQYVLFLNNDTIVRAHWLEELVQTFELHPDAGLVGAKLLYPDESLQEAGSIIWNDGSAWNYGRCDDPDKPEYCYLREVDYCSGACILLPKDLFSQLGGFDDHYAPAYGEDSDLAFKVRQAGRKVFYQPMAKIIHFEGTSSGTKVSQGVKRHQVVNKEKLFHRWASVLIDHAAPGERPELERERTVTRRILVVDACTPTPDQDAGSLKIYNFIKIFQSLSYQVTFVPDDLTFIDRYTEDLQRRGVQCLYWPYVATLEEHLAQEGGKYDLILSCRPDVTEKHLVSYRKHCPTAKVLYDTADIHYLREQRQAMIEGNSQLAKQAERRKAQELALVAQVDCTVVVSQLEQAILQKEVPCAKFSVISAVHERYVRSVEFEDTKDILFLGGYQHLPNVDAVQYFVTEVFPILRDELPGVKFYIVGSRPPESVQRLAGNDVIVTGYVPDLGELMSNIRLSVNPLRYGAGIKGKIVSCLAYGLPCAGTSVAFEGMELEDGRDVVIADTANDLAAKISQLYRDKNLWQKLSNRGYAIVRDRYSFEAATNSYSDLFDSFHIPTRSRRLPATYYGTCNVCGEHVHFKTLGSENLRESLLCDACGASCRNRSLASGLLDQIGNHMVRSIAELAVAPAGPRIFDTDGFSPLFKFLKEAEFYTSSIYDPTRPFGEFIRPKVMNIDLQAMPFQDGFYDIIITSDVMEHVRRDEAAHREIYRCLRPGGCYVFTVPYVPGWQSNQVRIDSSGVEDIYVMEKQYHGDPMNSTGILVYRIYGQELVAQLRHIGFEVTFINNSEPCIGVVTKDLFVCKKV</sequence>
<dbReference type="KEGG" id="nde:NIDE3430"/>
<dbReference type="CAZy" id="GT2">
    <property type="family name" value="Glycosyltransferase Family 2"/>
</dbReference>
<dbReference type="PANTHER" id="PTHR43179:SF7">
    <property type="entry name" value="RHAMNOSYLTRANSFERASE WBBL"/>
    <property type="match status" value="1"/>
</dbReference>
<dbReference type="EC" id="2.-.-.-" evidence="3"/>
<protein>
    <submittedName>
        <fullName evidence="3">Putative Methyltransferase and glycosyltransferase (Modular protein)</fullName>
        <ecNumber evidence="3">2.-.-.-</ecNumber>
    </submittedName>
</protein>
<dbReference type="Gene3D" id="3.40.50.150">
    <property type="entry name" value="Vaccinia Virus protein VP39"/>
    <property type="match status" value="2"/>
</dbReference>
<dbReference type="CDD" id="cd03801">
    <property type="entry name" value="GT4_PimA-like"/>
    <property type="match status" value="1"/>
</dbReference>
<dbReference type="GO" id="GO:0032259">
    <property type="term" value="P:methylation"/>
    <property type="evidence" value="ECO:0007669"/>
    <property type="project" value="UniProtKB-KW"/>
</dbReference>
<evidence type="ECO:0000313" key="3">
    <source>
        <dbReference type="EMBL" id="CBK43116.1"/>
    </source>
</evidence>
<gene>
    <name evidence="3" type="ORF">NIDE3430</name>
</gene>
<dbReference type="SUPFAM" id="SSF53756">
    <property type="entry name" value="UDP-Glycosyltransferase/glycogen phosphorylase"/>
    <property type="match status" value="1"/>
</dbReference>
<dbReference type="InterPro" id="IPR029063">
    <property type="entry name" value="SAM-dependent_MTases_sf"/>
</dbReference>
<evidence type="ECO:0000259" key="2">
    <source>
        <dbReference type="Pfam" id="PF08241"/>
    </source>
</evidence>
<organism evidence="3 4">
    <name type="scientific">Nitrospira defluvii</name>
    <dbReference type="NCBI Taxonomy" id="330214"/>
    <lineage>
        <taxon>Bacteria</taxon>
        <taxon>Pseudomonadati</taxon>
        <taxon>Nitrospirota</taxon>
        <taxon>Nitrospiria</taxon>
        <taxon>Nitrospirales</taxon>
        <taxon>Nitrospiraceae</taxon>
        <taxon>Nitrospira</taxon>
    </lineage>
</organism>
<reference evidence="3 4" key="1">
    <citation type="journal article" date="2010" name="Proc. Natl. Acad. Sci. U.S.A.">
        <title>A Nitrospira metagenome illuminates the physiology and evolution of globally important nitrite-oxidizing bacteria.</title>
        <authorList>
            <person name="Lucker S."/>
            <person name="Wagner M."/>
            <person name="Maixner F."/>
            <person name="Pelletier E."/>
            <person name="Koch H."/>
            <person name="Vacherie B."/>
            <person name="Rattei T."/>
            <person name="Sinninghe Damste J."/>
            <person name="Spieck E."/>
            <person name="Le Paslier D."/>
            <person name="Daims H."/>
        </authorList>
    </citation>
    <scope>NUCLEOTIDE SEQUENCE [LARGE SCALE GENOMIC DNA]</scope>
</reference>
<name>D8PIM9_9BACT</name>
<dbReference type="eggNOG" id="COG0438">
    <property type="taxonomic scope" value="Bacteria"/>
</dbReference>
<feature type="domain" description="Methyltransferase type 11" evidence="2">
    <location>
        <begin position="1151"/>
        <end position="1201"/>
    </location>
</feature>
<dbReference type="Pfam" id="PF00535">
    <property type="entry name" value="Glycos_transf_2"/>
    <property type="match status" value="1"/>
</dbReference>
<dbReference type="STRING" id="330214.NIDE3430"/>
<proteinExistence type="predicted"/>
<keyword evidence="4" id="KW-1185">Reference proteome</keyword>
<feature type="domain" description="Methyltransferase type 11" evidence="2">
    <location>
        <begin position="40"/>
        <end position="134"/>
    </location>
</feature>
<dbReference type="SUPFAM" id="SSF53335">
    <property type="entry name" value="S-adenosyl-L-methionine-dependent methyltransferases"/>
    <property type="match status" value="2"/>
</dbReference>
<dbReference type="Gene3D" id="3.90.550.10">
    <property type="entry name" value="Spore Coat Polysaccharide Biosynthesis Protein SpsA, Chain A"/>
    <property type="match status" value="1"/>
</dbReference>
<dbReference type="Pfam" id="PF08241">
    <property type="entry name" value="Methyltransf_11"/>
    <property type="match status" value="2"/>
</dbReference>
<dbReference type="CAZy" id="GT4">
    <property type="family name" value="Glycosyltransferase Family 4"/>
</dbReference>
<dbReference type="eggNOG" id="COG2227">
    <property type="taxonomic scope" value="Bacteria"/>
</dbReference>
<dbReference type="OrthoDB" id="9783791at2"/>
<dbReference type="Pfam" id="PF13692">
    <property type="entry name" value="Glyco_trans_1_4"/>
    <property type="match status" value="1"/>
</dbReference>
<dbReference type="eggNOG" id="COG0500">
    <property type="taxonomic scope" value="Bacteria"/>
</dbReference>
<dbReference type="InterPro" id="IPR013216">
    <property type="entry name" value="Methyltransf_11"/>
</dbReference>
<dbReference type="Proteomes" id="UP000001660">
    <property type="component" value="Chromosome"/>
</dbReference>
<dbReference type="SUPFAM" id="SSF53448">
    <property type="entry name" value="Nucleotide-diphospho-sugar transferases"/>
    <property type="match status" value="1"/>
</dbReference>
<dbReference type="HOGENOM" id="CLU_006539_0_0_0"/>
<dbReference type="CDD" id="cd02440">
    <property type="entry name" value="AdoMet_MTases"/>
    <property type="match status" value="1"/>
</dbReference>
<evidence type="ECO:0000313" key="4">
    <source>
        <dbReference type="Proteomes" id="UP000001660"/>
    </source>
</evidence>
<dbReference type="eggNOG" id="COG1216">
    <property type="taxonomic scope" value="Bacteria"/>
</dbReference>
<dbReference type="PANTHER" id="PTHR43179">
    <property type="entry name" value="RHAMNOSYLTRANSFERASE WBBL"/>
    <property type="match status" value="1"/>
</dbReference>